<name>A0A8T0KF26_PHAAN</name>
<sequence>MSRLSTLELSKRIWNETSSRRAMTQGFEEGETVAFGNLLEGKLGVGTKASEEERLKLVFADDSEARSLVGSMVWWCFMEADASCARDLGCANGGLHGGYLCEEDDALKLVTGARKHDMIYGDNGLRVWMREKDDFGLGFDSG</sequence>
<comment type="caution">
    <text evidence="1">The sequence shown here is derived from an EMBL/GenBank/DDBJ whole genome shotgun (WGS) entry which is preliminary data.</text>
</comment>
<reference evidence="1 2" key="1">
    <citation type="submission" date="2020-05" db="EMBL/GenBank/DDBJ databases">
        <title>Vigna angularis (adzuki bean) Var. LongXiaoDou No. 4 denovo assembly.</title>
        <authorList>
            <person name="Xiang H."/>
        </authorList>
    </citation>
    <scope>NUCLEOTIDE SEQUENCE [LARGE SCALE GENOMIC DNA]</scope>
    <source>
        <tissue evidence="1">Leaf</tissue>
    </source>
</reference>
<dbReference type="Proteomes" id="UP000743370">
    <property type="component" value="Unassembled WGS sequence"/>
</dbReference>
<accession>A0A8T0KF26</accession>
<organism evidence="1 2">
    <name type="scientific">Phaseolus angularis</name>
    <name type="common">Azuki bean</name>
    <name type="synonym">Vigna angularis</name>
    <dbReference type="NCBI Taxonomy" id="3914"/>
    <lineage>
        <taxon>Eukaryota</taxon>
        <taxon>Viridiplantae</taxon>
        <taxon>Streptophyta</taxon>
        <taxon>Embryophyta</taxon>
        <taxon>Tracheophyta</taxon>
        <taxon>Spermatophyta</taxon>
        <taxon>Magnoliopsida</taxon>
        <taxon>eudicotyledons</taxon>
        <taxon>Gunneridae</taxon>
        <taxon>Pentapetalae</taxon>
        <taxon>rosids</taxon>
        <taxon>fabids</taxon>
        <taxon>Fabales</taxon>
        <taxon>Fabaceae</taxon>
        <taxon>Papilionoideae</taxon>
        <taxon>50 kb inversion clade</taxon>
        <taxon>NPAAA clade</taxon>
        <taxon>indigoferoid/millettioid clade</taxon>
        <taxon>Phaseoleae</taxon>
        <taxon>Vigna</taxon>
    </lineage>
</organism>
<dbReference type="AlphaFoldDB" id="A0A8T0KF26"/>
<evidence type="ECO:0000313" key="2">
    <source>
        <dbReference type="Proteomes" id="UP000743370"/>
    </source>
</evidence>
<protein>
    <submittedName>
        <fullName evidence="1">Uncharacterized protein</fullName>
    </submittedName>
</protein>
<evidence type="ECO:0000313" key="1">
    <source>
        <dbReference type="EMBL" id="KAG2397083.1"/>
    </source>
</evidence>
<dbReference type="EMBL" id="JABFOF010000005">
    <property type="protein sequence ID" value="KAG2397083.1"/>
    <property type="molecule type" value="Genomic_DNA"/>
</dbReference>
<gene>
    <name evidence="1" type="ORF">HKW66_Vig0245500</name>
</gene>
<proteinExistence type="predicted"/>